<comment type="caution">
    <text evidence="1">The sequence shown here is derived from an EMBL/GenBank/DDBJ whole genome shotgun (WGS) entry which is preliminary data.</text>
</comment>
<keyword evidence="1" id="KW-0378">Hydrolase</keyword>
<sequence>MLSSPRSPELHARDDPDLSSGSRPASPADSSGGDTRQAFLTRRTMSINSLAAERAFVDSIFDQEGDAHPGIVPAAQTPRSILMSQRLGQAHAGAVLAQMSPHTAAQPADVPTMPPLALGSPAAVAAAAVAATTALHPDGDGDDDEAMGRRLEKELRSLMMRTSLDADGEDDELAGMGESAEELKRIGAALTRCMAMRDKYMKSSAQLERMNPKNRPGWAIYPPPPAPAWRNFNEPAEAAPAEFCFGDCEIPAADGRVFGLGADGLYAVHESAAARDSGSAAFTTAPSIKEFYMDLDFVLDTISDGPIKTWAFQRLRFLDARWQLYILLSEREETMQSKLVPHRDLYNVRK</sequence>
<organism evidence="1 2">
    <name type="scientific">Coemansia nantahalensis</name>
    <dbReference type="NCBI Taxonomy" id="2789366"/>
    <lineage>
        <taxon>Eukaryota</taxon>
        <taxon>Fungi</taxon>
        <taxon>Fungi incertae sedis</taxon>
        <taxon>Zoopagomycota</taxon>
        <taxon>Kickxellomycotina</taxon>
        <taxon>Kickxellomycetes</taxon>
        <taxon>Kickxellales</taxon>
        <taxon>Kickxellaceae</taxon>
        <taxon>Coemansia</taxon>
    </lineage>
</organism>
<keyword evidence="2" id="KW-1185">Reference proteome</keyword>
<proteinExistence type="predicted"/>
<name>A0ACC1JWG8_9FUNG</name>
<evidence type="ECO:0000313" key="1">
    <source>
        <dbReference type="EMBL" id="KAJ2768827.1"/>
    </source>
</evidence>
<dbReference type="EMBL" id="JANBUJ010001077">
    <property type="protein sequence ID" value="KAJ2768827.1"/>
    <property type="molecule type" value="Genomic_DNA"/>
</dbReference>
<feature type="non-terminal residue" evidence="1">
    <location>
        <position position="350"/>
    </location>
</feature>
<evidence type="ECO:0000313" key="2">
    <source>
        <dbReference type="Proteomes" id="UP001140234"/>
    </source>
</evidence>
<protein>
    <submittedName>
        <fullName evidence="1">AMP deaminase</fullName>
        <ecNumber evidence="1">3.5.4.6</ecNumber>
    </submittedName>
</protein>
<dbReference type="Proteomes" id="UP001140234">
    <property type="component" value="Unassembled WGS sequence"/>
</dbReference>
<accession>A0ACC1JWG8</accession>
<dbReference type="EC" id="3.5.4.6" evidence="1"/>
<reference evidence="1" key="1">
    <citation type="submission" date="2022-07" db="EMBL/GenBank/DDBJ databases">
        <title>Phylogenomic reconstructions and comparative analyses of Kickxellomycotina fungi.</title>
        <authorList>
            <person name="Reynolds N.K."/>
            <person name="Stajich J.E."/>
            <person name="Barry K."/>
            <person name="Grigoriev I.V."/>
            <person name="Crous P."/>
            <person name="Smith M.E."/>
        </authorList>
    </citation>
    <scope>NUCLEOTIDE SEQUENCE</scope>
    <source>
        <strain evidence="1">CBS 109366</strain>
    </source>
</reference>
<gene>
    <name evidence="1" type="primary">AMD1_2</name>
    <name evidence="1" type="ORF">IWQ57_003370</name>
</gene>